<evidence type="ECO:0000259" key="1">
    <source>
        <dbReference type="Pfam" id="PF13529"/>
    </source>
</evidence>
<sequence length="254" mass="28171">MKFSKKIVLVMITCLSIISIIGYFLAEDTAAPTASEKVKQQPTPTENSLDSEKSIVLDVPLENQFEDDPLENGCEVTALSMLLKFYGYDTDKNQLADELTYVPFTTESDNYGNPHEGFVGDIEAGELAMGVAVEPIAQLAKRYVADSYQVVAGDGKYSFDELLRQVQNGKPVWIVATVDLQVSTEEDFEDWPTDEGLLSVTPLVHSVVLTGYDPATNEVFVNDPYGIKNRSVAYDELVDIYQQLGQQSLYLDKL</sequence>
<dbReference type="Proteomes" id="UP000774130">
    <property type="component" value="Unassembled WGS sequence"/>
</dbReference>
<reference evidence="2 3" key="1">
    <citation type="submission" date="2021-06" db="EMBL/GenBank/DDBJ databases">
        <title>Enterococcus alishanensis sp. nov., a novel lactic acid bacterium isolated from fresh coffee beans.</title>
        <authorList>
            <person name="Chen Y.-S."/>
        </authorList>
    </citation>
    <scope>NUCLEOTIDE SEQUENCE [LARGE SCALE GENOMIC DNA]</scope>
    <source>
        <strain evidence="2 3">ALS3</strain>
    </source>
</reference>
<dbReference type="Pfam" id="PF13529">
    <property type="entry name" value="Peptidase_C39_2"/>
    <property type="match status" value="1"/>
</dbReference>
<dbReference type="PIRSF" id="PIRSF032442">
    <property type="entry name" value="UCP032442"/>
    <property type="match status" value="1"/>
</dbReference>
<dbReference type="InterPro" id="IPR016997">
    <property type="entry name" value="UCP032442"/>
</dbReference>
<protein>
    <submittedName>
        <fullName evidence="2">C39 family peptidase</fullName>
    </submittedName>
</protein>
<dbReference type="InterPro" id="IPR039564">
    <property type="entry name" value="Peptidase_C39-like"/>
</dbReference>
<name>A0ABS6TH16_9ENTE</name>
<feature type="domain" description="Peptidase C39-like" evidence="1">
    <location>
        <begin position="57"/>
        <end position="225"/>
    </location>
</feature>
<gene>
    <name evidence="2" type="ORF">KUA55_15750</name>
</gene>
<evidence type="ECO:0000313" key="3">
    <source>
        <dbReference type="Proteomes" id="UP000774130"/>
    </source>
</evidence>
<keyword evidence="3" id="KW-1185">Reference proteome</keyword>
<dbReference type="EMBL" id="JAHUZB010000008">
    <property type="protein sequence ID" value="MBV7392137.1"/>
    <property type="molecule type" value="Genomic_DNA"/>
</dbReference>
<accession>A0ABS6TH16</accession>
<organism evidence="2 3">
    <name type="scientific">Enterococcus alishanensis</name>
    <dbReference type="NCBI Taxonomy" id="1303817"/>
    <lineage>
        <taxon>Bacteria</taxon>
        <taxon>Bacillati</taxon>
        <taxon>Bacillota</taxon>
        <taxon>Bacilli</taxon>
        <taxon>Lactobacillales</taxon>
        <taxon>Enterococcaceae</taxon>
        <taxon>Enterococcus</taxon>
    </lineage>
</organism>
<proteinExistence type="predicted"/>
<dbReference type="RefSeq" id="WP_218327351.1">
    <property type="nucleotide sequence ID" value="NZ_JAHUZB010000008.1"/>
</dbReference>
<comment type="caution">
    <text evidence="2">The sequence shown here is derived from an EMBL/GenBank/DDBJ whole genome shotgun (WGS) entry which is preliminary data.</text>
</comment>
<evidence type="ECO:0000313" key="2">
    <source>
        <dbReference type="EMBL" id="MBV7392137.1"/>
    </source>
</evidence>
<dbReference type="PANTHER" id="PTHR37806">
    <property type="entry name" value="LMO0724 PROTEIN"/>
    <property type="match status" value="1"/>
</dbReference>
<dbReference type="PANTHER" id="PTHR37806:SF1">
    <property type="entry name" value="PEPTIDASE C39-LIKE DOMAIN-CONTAINING PROTEIN"/>
    <property type="match status" value="1"/>
</dbReference>